<organism evidence="2 3">
    <name type="scientific">Methylotuvimicrobium alcaliphilum (strain DSM 19304 / NCIMB 14124 / VKM B-2133 / 20Z)</name>
    <name type="common">Methylomicrobium alcaliphilum</name>
    <dbReference type="NCBI Taxonomy" id="1091494"/>
    <lineage>
        <taxon>Bacteria</taxon>
        <taxon>Pseudomonadati</taxon>
        <taxon>Pseudomonadota</taxon>
        <taxon>Gammaproteobacteria</taxon>
        <taxon>Methylococcales</taxon>
        <taxon>Methylococcaceae</taxon>
        <taxon>Methylotuvimicrobium</taxon>
    </lineage>
</organism>
<feature type="transmembrane region" description="Helical" evidence="1">
    <location>
        <begin position="349"/>
        <end position="370"/>
    </location>
</feature>
<dbReference type="Proteomes" id="UP000008315">
    <property type="component" value="Chromosome"/>
</dbReference>
<sequence>MRRFIQRMPGRNTWLILHLYLALGLGFLFVLIGLTGSLSVYREELDGLLNPSLKVDNQSGNYLPLDRIMASVKAVHPARHGPWTLEMPQTPSGMVTAWYEKPHETTGELYAPLMVSVNPYTGEVVASRFWGSTLTTWLLDLHTQLRLDRSGWRMVGYLGLLFGVSILTGIYLWWPGKGRFLQAFKIRYHSGIVRLAFDLHRMIGLVGALLLPALIVTGLHLSFPSVLESLTGADNLGHGDQGPPIRSTAVPNDRPVTMEEAVLLARGPFPKAKLRRITTPAGASGIYRVDLRQNEEINRKHPYTTVWVDRWSGHIKAARDPYSFTSGQALTIAIWPIHTGEALGPWGRFLWFIVGWLPLILYASGLMVWLRRKGWLKDRPVNVPNFRPLRSYALTIGQRIGLEGRRWAGLLERYIERNEPHFRVKAQKLWRRCLEFASGLSK</sequence>
<dbReference type="InterPro" id="IPR005625">
    <property type="entry name" value="PepSY-ass_TM"/>
</dbReference>
<dbReference type="HOGENOM" id="CLU_031962_4_2_6"/>
<dbReference type="RefSeq" id="WP_014147494.1">
    <property type="nucleotide sequence ID" value="NC_016112.1"/>
</dbReference>
<name>G4T3Z6_META2</name>
<dbReference type="STRING" id="1091494.MEALZ_1001"/>
<evidence type="ECO:0000256" key="1">
    <source>
        <dbReference type="SAM" id="Phobius"/>
    </source>
</evidence>
<dbReference type="EMBL" id="FO082060">
    <property type="protein sequence ID" value="CCE22695.1"/>
    <property type="molecule type" value="Genomic_DNA"/>
</dbReference>
<accession>G4T3Z6</accession>
<dbReference type="KEGG" id="mah:MEALZ_1001"/>
<feature type="transmembrane region" description="Helical" evidence="1">
    <location>
        <begin position="12"/>
        <end position="34"/>
    </location>
</feature>
<keyword evidence="3" id="KW-1185">Reference proteome</keyword>
<dbReference type="AlphaFoldDB" id="G4T3Z6"/>
<keyword evidence="1" id="KW-1133">Transmembrane helix</keyword>
<dbReference type="PATRIC" id="fig|271065.3.peg.1026"/>
<evidence type="ECO:0000313" key="3">
    <source>
        <dbReference type="Proteomes" id="UP000008315"/>
    </source>
</evidence>
<feature type="transmembrane region" description="Helical" evidence="1">
    <location>
        <begin position="154"/>
        <end position="174"/>
    </location>
</feature>
<gene>
    <name evidence="2" type="ordered locus">MEALZ_1001</name>
</gene>
<evidence type="ECO:0000313" key="2">
    <source>
        <dbReference type="EMBL" id="CCE22695.1"/>
    </source>
</evidence>
<dbReference type="PANTHER" id="PTHR34219">
    <property type="entry name" value="IRON-REGULATED INNER MEMBRANE PROTEIN-RELATED"/>
    <property type="match status" value="1"/>
</dbReference>
<feature type="transmembrane region" description="Helical" evidence="1">
    <location>
        <begin position="195"/>
        <end position="221"/>
    </location>
</feature>
<keyword evidence="1" id="KW-0472">Membrane</keyword>
<proteinExistence type="predicted"/>
<keyword evidence="1" id="KW-0812">Transmembrane</keyword>
<reference evidence="3" key="1">
    <citation type="journal article" date="2012" name="J. Bacteriol.">
        <title>Genome sequence of the haloalkaliphilic methanotrophic bacterium Methylomicrobium alcaliphilum 20Z.</title>
        <authorList>
            <person name="Vuilleumier S."/>
            <person name="Khmelenina V.N."/>
            <person name="Bringel F."/>
            <person name="Reshetnikov A.S."/>
            <person name="Lajus A."/>
            <person name="Mangenot S."/>
            <person name="Rouy Z."/>
            <person name="Op den Camp H.J."/>
            <person name="Jetten M.S."/>
            <person name="Dispirito A.A."/>
            <person name="Dunfield P."/>
            <person name="Klotz M.G."/>
            <person name="Semrau J.D."/>
            <person name="Stein L.Y."/>
            <person name="Barbe V."/>
            <person name="Medigue C."/>
            <person name="Trotsenko Y.A."/>
            <person name="Kalyuzhnaya M.G."/>
        </authorList>
    </citation>
    <scope>NUCLEOTIDE SEQUENCE [LARGE SCALE GENOMIC DNA]</scope>
    <source>
        <strain evidence="3">DSM 19304 / NCIMB 14124 / VKM B-2133 / 20Z</strain>
    </source>
</reference>
<dbReference type="Pfam" id="PF03929">
    <property type="entry name" value="PepSY_TM"/>
    <property type="match status" value="1"/>
</dbReference>
<protein>
    <submittedName>
        <fullName evidence="2">PepSY-associated TM helix domain protein</fullName>
    </submittedName>
</protein>